<evidence type="ECO:0000259" key="1">
    <source>
        <dbReference type="Pfam" id="PF01575"/>
    </source>
</evidence>
<dbReference type="Gene3D" id="3.10.129.10">
    <property type="entry name" value="Hotdog Thioesterase"/>
    <property type="match status" value="1"/>
</dbReference>
<dbReference type="GO" id="GO:0016853">
    <property type="term" value="F:isomerase activity"/>
    <property type="evidence" value="ECO:0007669"/>
    <property type="project" value="UniProtKB-KW"/>
</dbReference>
<keyword evidence="3" id="KW-0413">Isomerase</keyword>
<feature type="domain" description="Peroxisomal multifunctional enzyme type 2-like N-terminal" evidence="2">
    <location>
        <begin position="21"/>
        <end position="113"/>
    </location>
</feature>
<dbReference type="EMBL" id="KL584853">
    <property type="protein sequence ID" value="KEQ58684.1"/>
    <property type="molecule type" value="Genomic_DNA"/>
</dbReference>
<organism evidence="3 4">
    <name type="scientific">Aureobasidium melanogenum (strain CBS 110374)</name>
    <name type="common">Aureobasidium pullulans var. melanogenum</name>
    <dbReference type="NCBI Taxonomy" id="1043003"/>
    <lineage>
        <taxon>Eukaryota</taxon>
        <taxon>Fungi</taxon>
        <taxon>Dikarya</taxon>
        <taxon>Ascomycota</taxon>
        <taxon>Pezizomycotina</taxon>
        <taxon>Dothideomycetes</taxon>
        <taxon>Dothideomycetidae</taxon>
        <taxon>Dothideales</taxon>
        <taxon>Saccotheciaceae</taxon>
        <taxon>Aureobasidium</taxon>
    </lineage>
</organism>
<dbReference type="GO" id="GO:0006635">
    <property type="term" value="P:fatty acid beta-oxidation"/>
    <property type="evidence" value="ECO:0007669"/>
    <property type="project" value="TreeGrafter"/>
</dbReference>
<dbReference type="InterPro" id="IPR002539">
    <property type="entry name" value="MaoC-like_dom"/>
</dbReference>
<accession>A0A074VI14</accession>
<evidence type="ECO:0000259" key="2">
    <source>
        <dbReference type="Pfam" id="PF22622"/>
    </source>
</evidence>
<dbReference type="InterPro" id="IPR029069">
    <property type="entry name" value="HotDog_dom_sf"/>
</dbReference>
<dbReference type="GO" id="GO:0004300">
    <property type="term" value="F:enoyl-CoA hydratase activity"/>
    <property type="evidence" value="ECO:0007669"/>
    <property type="project" value="TreeGrafter"/>
</dbReference>
<dbReference type="PANTHER" id="PTHR13078">
    <property type="entry name" value="PEROXISOMAL MULTIFUNCTIONAL ENZYME TYPE 2-RELATED"/>
    <property type="match status" value="1"/>
</dbReference>
<dbReference type="STRING" id="1043003.A0A074VI14"/>
<dbReference type="HOGENOM" id="CLU_040078_3_0_1"/>
<dbReference type="PANTHER" id="PTHR13078:SF57">
    <property type="entry name" value="DEHYDRATASE, PUTATIVE (AFU_ORTHOLOGUE AFUA_5G00640)-RELATED"/>
    <property type="match status" value="1"/>
</dbReference>
<dbReference type="GeneID" id="63918731"/>
<dbReference type="Pfam" id="PF22622">
    <property type="entry name" value="MFE-2_hydrat-2_N"/>
    <property type="match status" value="1"/>
</dbReference>
<evidence type="ECO:0000313" key="4">
    <source>
        <dbReference type="Proteomes" id="UP000030672"/>
    </source>
</evidence>
<name>A0A074VI14_AURM1</name>
<dbReference type="GO" id="GO:0003857">
    <property type="term" value="F:(3S)-3-hydroxyacyl-CoA dehydrogenase (NAD+) activity"/>
    <property type="evidence" value="ECO:0007669"/>
    <property type="project" value="TreeGrafter"/>
</dbReference>
<sequence>MTLLAHPCPLVSYHFLFTQANAIGVKKNELHFLYELHPCFSAFPTFPINLAFKRTNQDVFDFLGDLGKTRIPGCPPLDPQRSVDGERGIEVVTPIPGGNLVVEHLAELVDAKTDKVYTRMSNAGVAMKQGGLGGPSGPKKVAVKVPTHEPDAISTFHTTEEVAMLYRLCGDYNPLHADDEFGKPAGFEGHILQGLGTWNIVAHEVLRLEGGSDPSRFMTYGARFRNVVYPGDVLETKIWKVKTEEALDHLVFETIAKSDGRLCLSNGYATIKSLPLEMAKL</sequence>
<dbReference type="SUPFAM" id="SSF54637">
    <property type="entry name" value="Thioesterase/thiol ester dehydrase-isomerase"/>
    <property type="match status" value="2"/>
</dbReference>
<evidence type="ECO:0000313" key="3">
    <source>
        <dbReference type="EMBL" id="KEQ58684.1"/>
    </source>
</evidence>
<dbReference type="Pfam" id="PF01575">
    <property type="entry name" value="MaoC_dehydratas"/>
    <property type="match status" value="1"/>
</dbReference>
<dbReference type="GO" id="GO:0005777">
    <property type="term" value="C:peroxisome"/>
    <property type="evidence" value="ECO:0007669"/>
    <property type="project" value="TreeGrafter"/>
</dbReference>
<dbReference type="GO" id="GO:0044594">
    <property type="term" value="F:17-beta-hydroxysteroid dehydrogenase (NAD+) activity"/>
    <property type="evidence" value="ECO:0007669"/>
    <property type="project" value="TreeGrafter"/>
</dbReference>
<dbReference type="InterPro" id="IPR054357">
    <property type="entry name" value="MFE-2_N"/>
</dbReference>
<dbReference type="Proteomes" id="UP000030672">
    <property type="component" value="Unassembled WGS sequence"/>
</dbReference>
<keyword evidence="4" id="KW-1185">Reference proteome</keyword>
<gene>
    <name evidence="3" type="ORF">M437DRAFT_69830</name>
</gene>
<dbReference type="AlphaFoldDB" id="A0A074VI14"/>
<protein>
    <submittedName>
        <fullName evidence="3">Thioesterase/thiol ester dehydrase-isomerase</fullName>
    </submittedName>
</protein>
<dbReference type="RefSeq" id="XP_040875707.1">
    <property type="nucleotide sequence ID" value="XM_041025358.1"/>
</dbReference>
<reference evidence="3 4" key="1">
    <citation type="journal article" date="2014" name="BMC Genomics">
        <title>Genome sequencing of four Aureobasidium pullulans varieties: biotechnological potential, stress tolerance, and description of new species.</title>
        <authorList>
            <person name="Gostin Ar C."/>
            <person name="Ohm R.A."/>
            <person name="Kogej T."/>
            <person name="Sonjak S."/>
            <person name="Turk M."/>
            <person name="Zajc J."/>
            <person name="Zalar P."/>
            <person name="Grube M."/>
            <person name="Sun H."/>
            <person name="Han J."/>
            <person name="Sharma A."/>
            <person name="Chiniquy J."/>
            <person name="Ngan C.Y."/>
            <person name="Lipzen A."/>
            <person name="Barry K."/>
            <person name="Grigoriev I.V."/>
            <person name="Gunde-Cimerman N."/>
        </authorList>
    </citation>
    <scope>NUCLEOTIDE SEQUENCE [LARGE SCALE GENOMIC DNA]</scope>
    <source>
        <strain evidence="3 4">CBS 110374</strain>
    </source>
</reference>
<feature type="domain" description="MaoC-like" evidence="1">
    <location>
        <begin position="145"/>
        <end position="245"/>
    </location>
</feature>
<proteinExistence type="predicted"/>